<feature type="region of interest" description="Disordered" evidence="1">
    <location>
        <begin position="164"/>
        <end position="216"/>
    </location>
</feature>
<feature type="compositionally biased region" description="Basic and acidic residues" evidence="1">
    <location>
        <begin position="563"/>
        <end position="581"/>
    </location>
</feature>
<evidence type="ECO:0000256" key="1">
    <source>
        <dbReference type="SAM" id="MobiDB-lite"/>
    </source>
</evidence>
<sequence>MNARLLSPSRGHGQRKKEYDADGLEATTSRAEEDLECDSEDERSNIWTNIKEMTFKDLKVMFEATIGRKSAYTEKDRAKLEKSTYEILSGSLEGTPRGAHDESSSDDEEGGIGKREEEEKEKVEEEKFKAKKSSQQISEEDKKWVQKFTCPRCKTTINPKTKTAFTSKKQVTGHMAHCKKVPEQQQTRSKAASGKSEKKRTLEMRAEEEEKEAENKKKAIRVIDDMLKKKQKSTSTQIPKRSSTLLDVVMRKEIPPVKTIVNGGPPPVIPKLTISSTAMDPPLPRYVQQQKQTQQTQQTQQKADENKHLHDFRIEMPFGFVAPERAEPCLLIKTSARNVTERELTNLFRFFEGFQHVTVRDDTSFFGAGGEKKVIHVQFREKENAAYAKSKTDKFILDSKDPINSVLNIGYFAGYTPPSSATARDAHMATTTYPSASADNPFSAAAKLAEPPDGLYCDLCGVKFAGKHHKDAVIENCWNQHAKTNCHQQNLKSKKIEGAEYFRPKITHHPVTGSIQLIWSCDCCQVTTGLYGKNLWNGHAFGKKHAEAMREKSLSANATRSTHTQDPRLKPSENPDDDLAKDTSPSKTPTARNTPVSGQLGESESKSDWLQFKEARLKKITPYEKESTDFIDELPMDGGKKVNVEVSLDGCDASYFDERMVGDLKRKIMEEDSGFVVKKFNERNVIWLYGNKTSTKSAWLRTRELRHIAAKLSERRVNTTGIWKLDGLRTLVSKGLIKEYKPEITAFIDDETKYKRDTDGKITIAEEVGNMLGMLKGSKYVTQRQTEEYLGQKLKVKYEILEIGEVKFTGYPEGVAKAWLLIREFCFLGAEEGRKREREARIERERRAEVVKNKPARNTRSCPHYDPKTNKCGWANSFKNRGRTACRYCRNDSR</sequence>
<feature type="region of interest" description="Disordered" evidence="1">
    <location>
        <begin position="1"/>
        <end position="44"/>
    </location>
</feature>
<feature type="compositionally biased region" description="Low complexity" evidence="1">
    <location>
        <begin position="288"/>
        <end position="301"/>
    </location>
</feature>
<feature type="region of interest" description="Disordered" evidence="1">
    <location>
        <begin position="554"/>
        <end position="605"/>
    </location>
</feature>
<evidence type="ECO:0000313" key="4">
    <source>
        <dbReference type="Proteomes" id="UP000198341"/>
    </source>
</evidence>
<feature type="domain" description="RRM" evidence="2">
    <location>
        <begin position="337"/>
        <end position="400"/>
    </location>
</feature>
<dbReference type="Pfam" id="PF00076">
    <property type="entry name" value="RRM_1"/>
    <property type="match status" value="1"/>
</dbReference>
<reference evidence="3 4" key="1">
    <citation type="submission" date="2011-10" db="EMBL/GenBank/DDBJ databases">
        <authorList>
            <person name="Genoscope - CEA"/>
        </authorList>
    </citation>
    <scope>NUCLEOTIDE SEQUENCE [LARGE SCALE GENOMIC DNA]</scope>
    <source>
        <strain evidence="3 4">RCC 1105</strain>
    </source>
</reference>
<dbReference type="KEGG" id="bpg:Bathy11g03590"/>
<feature type="compositionally biased region" description="Polar residues" evidence="1">
    <location>
        <begin position="583"/>
        <end position="602"/>
    </location>
</feature>
<feature type="compositionally biased region" description="Basic and acidic residues" evidence="1">
    <location>
        <begin position="195"/>
        <end position="205"/>
    </location>
</feature>
<evidence type="ECO:0000259" key="2">
    <source>
        <dbReference type="Pfam" id="PF00076"/>
    </source>
</evidence>
<dbReference type="EMBL" id="FO082268">
    <property type="protein sequence ID" value="CCO18567.1"/>
    <property type="molecule type" value="Genomic_DNA"/>
</dbReference>
<dbReference type="GO" id="GO:0003723">
    <property type="term" value="F:RNA binding"/>
    <property type="evidence" value="ECO:0007669"/>
    <property type="project" value="InterPro"/>
</dbReference>
<dbReference type="Gene3D" id="3.30.70.330">
    <property type="match status" value="1"/>
</dbReference>
<dbReference type="InterPro" id="IPR000504">
    <property type="entry name" value="RRM_dom"/>
</dbReference>
<evidence type="ECO:0000313" key="3">
    <source>
        <dbReference type="EMBL" id="CCO18567.1"/>
    </source>
</evidence>
<dbReference type="InterPro" id="IPR012677">
    <property type="entry name" value="Nucleotide-bd_a/b_plait_sf"/>
</dbReference>
<protein>
    <recommendedName>
        <fullName evidence="2">RRM domain-containing protein</fullName>
    </recommendedName>
</protein>
<dbReference type="AlphaFoldDB" id="K8EK17"/>
<proteinExistence type="predicted"/>
<name>K8EK17_9CHLO</name>
<dbReference type="Proteomes" id="UP000198341">
    <property type="component" value="Chromosome 11"/>
</dbReference>
<dbReference type="GeneID" id="19013038"/>
<accession>K8EK17</accession>
<gene>
    <name evidence="3" type="ordered locus">Bathy11g03590</name>
</gene>
<dbReference type="RefSeq" id="XP_007510222.1">
    <property type="nucleotide sequence ID" value="XM_007510160.1"/>
</dbReference>
<feature type="compositionally biased region" description="Basic and acidic residues" evidence="1">
    <location>
        <begin position="111"/>
        <end position="128"/>
    </location>
</feature>
<keyword evidence="4" id="KW-1185">Reference proteome</keyword>
<organism evidence="3 4">
    <name type="scientific">Bathycoccus prasinos</name>
    <dbReference type="NCBI Taxonomy" id="41875"/>
    <lineage>
        <taxon>Eukaryota</taxon>
        <taxon>Viridiplantae</taxon>
        <taxon>Chlorophyta</taxon>
        <taxon>Mamiellophyceae</taxon>
        <taxon>Mamiellales</taxon>
        <taxon>Bathycoccaceae</taxon>
        <taxon>Bathycoccus</taxon>
    </lineage>
</organism>
<feature type="region of interest" description="Disordered" evidence="1">
    <location>
        <begin position="87"/>
        <end position="141"/>
    </location>
</feature>
<feature type="region of interest" description="Disordered" evidence="1">
    <location>
        <begin position="276"/>
        <end position="304"/>
    </location>
</feature>